<feature type="compositionally biased region" description="Basic and acidic residues" evidence="1">
    <location>
        <begin position="364"/>
        <end position="384"/>
    </location>
</feature>
<feature type="region of interest" description="Disordered" evidence="1">
    <location>
        <begin position="1"/>
        <end position="39"/>
    </location>
</feature>
<evidence type="ECO:0000256" key="1">
    <source>
        <dbReference type="SAM" id="MobiDB-lite"/>
    </source>
</evidence>
<feature type="compositionally biased region" description="Polar residues" evidence="1">
    <location>
        <begin position="1"/>
        <end position="10"/>
    </location>
</feature>
<accession>A0A8R1EBN8</accession>
<dbReference type="EnsemblMetazoa" id="CJA28702a.1">
    <property type="protein sequence ID" value="CJA28702a.1"/>
    <property type="gene ID" value="WBGene00184276"/>
</dbReference>
<evidence type="ECO:0000313" key="3">
    <source>
        <dbReference type="Proteomes" id="UP000005237"/>
    </source>
</evidence>
<protein>
    <submittedName>
        <fullName evidence="2">Uncharacterized protein</fullName>
    </submittedName>
</protein>
<reference evidence="2" key="2">
    <citation type="submission" date="2022-06" db="UniProtKB">
        <authorList>
            <consortium name="EnsemblMetazoa"/>
        </authorList>
    </citation>
    <scope>IDENTIFICATION</scope>
    <source>
        <strain evidence="2">DF5081</strain>
    </source>
</reference>
<name>A0A8R1EBN8_CAEJA</name>
<keyword evidence="3" id="KW-1185">Reference proteome</keyword>
<organism evidence="2 3">
    <name type="scientific">Caenorhabditis japonica</name>
    <dbReference type="NCBI Taxonomy" id="281687"/>
    <lineage>
        <taxon>Eukaryota</taxon>
        <taxon>Metazoa</taxon>
        <taxon>Ecdysozoa</taxon>
        <taxon>Nematoda</taxon>
        <taxon>Chromadorea</taxon>
        <taxon>Rhabditida</taxon>
        <taxon>Rhabditina</taxon>
        <taxon>Rhabditomorpha</taxon>
        <taxon>Rhabditoidea</taxon>
        <taxon>Rhabditidae</taxon>
        <taxon>Peloderinae</taxon>
        <taxon>Caenorhabditis</taxon>
    </lineage>
</organism>
<dbReference type="Proteomes" id="UP000005237">
    <property type="component" value="Unassembled WGS sequence"/>
</dbReference>
<sequence length="426" mass="48481">MGNLHESNSWLGHRTVHPEEQNAFSAHDKQVTLSSRRHTDAAHEDELVLAADGPKQRQSYRLQHRLWQPPALHQSIPNLSRFIQAGIRPPFLPARRCQHPRSNQPLNIRTARRARSTSTPRRRTRRYARSGIRFRRPNKENPPKDVTKSLVTFIVLAHVQSFRARSSERSTPLEKPKIPHLTPAEADPEQMLAIPVTQSAIFVHYVHLGFSAVSPPSDHIQQLNGLRLANFFPRCTRKRTTGSPHDIAKLFPENLLAVSYIGRLPNTIDQRFVRSQEGALMVEIYSFGTSYVYTLTEQTIPSHIVSYSRDVCHSFTIARTPSTFHSSSPTQEIHHLESSTERQFSSASQPASPTHNINPVHPSEAIRNRENHHVRSQRDQRDRNQCVLPGNTIPGNDRIPGKFPGKNSYCYLRFPGIFPGFPGIRK</sequence>
<feature type="region of interest" description="Disordered" evidence="1">
    <location>
        <begin position="323"/>
        <end position="400"/>
    </location>
</feature>
<feature type="compositionally biased region" description="Basic and acidic residues" evidence="1">
    <location>
        <begin position="16"/>
        <end position="30"/>
    </location>
</feature>
<feature type="compositionally biased region" description="Polar residues" evidence="1">
    <location>
        <begin position="341"/>
        <end position="357"/>
    </location>
</feature>
<dbReference type="AlphaFoldDB" id="A0A8R1EBN8"/>
<proteinExistence type="predicted"/>
<evidence type="ECO:0000313" key="2">
    <source>
        <dbReference type="EnsemblMetazoa" id="CJA28702a.1"/>
    </source>
</evidence>
<reference evidence="3" key="1">
    <citation type="submission" date="2010-08" db="EMBL/GenBank/DDBJ databases">
        <authorList>
            <consortium name="Caenorhabditis japonica Sequencing Consortium"/>
            <person name="Wilson R.K."/>
        </authorList>
    </citation>
    <scope>NUCLEOTIDE SEQUENCE [LARGE SCALE GENOMIC DNA]</scope>
    <source>
        <strain evidence="3">DF5081</strain>
    </source>
</reference>